<name>A0A1H2Q1S5_9BACI</name>
<reference evidence="1 2" key="1">
    <citation type="submission" date="2016-10" db="EMBL/GenBank/DDBJ databases">
        <authorList>
            <person name="de Groot N.N."/>
        </authorList>
    </citation>
    <scope>NUCLEOTIDE SEQUENCE [LARGE SCALE GENOMIC DNA]</scope>
    <source>
        <strain evidence="1 2">DSM 23126</strain>
    </source>
</reference>
<organism evidence="1 2">
    <name type="scientific">Marinococcus luteus</name>
    <dbReference type="NCBI Taxonomy" id="1122204"/>
    <lineage>
        <taxon>Bacteria</taxon>
        <taxon>Bacillati</taxon>
        <taxon>Bacillota</taxon>
        <taxon>Bacilli</taxon>
        <taxon>Bacillales</taxon>
        <taxon>Bacillaceae</taxon>
        <taxon>Marinococcus</taxon>
    </lineage>
</organism>
<protein>
    <submittedName>
        <fullName evidence="1">Uncharacterized protein</fullName>
    </submittedName>
</protein>
<dbReference type="Proteomes" id="UP000199488">
    <property type="component" value="Unassembled WGS sequence"/>
</dbReference>
<dbReference type="Pfam" id="PF13078">
    <property type="entry name" value="DUF3942"/>
    <property type="match status" value="1"/>
</dbReference>
<dbReference type="RefSeq" id="WP_091610096.1">
    <property type="nucleotide sequence ID" value="NZ_FNNC01000001.1"/>
</dbReference>
<dbReference type="EMBL" id="FNNC01000001">
    <property type="protein sequence ID" value="SDW01062.1"/>
    <property type="molecule type" value="Genomic_DNA"/>
</dbReference>
<evidence type="ECO:0000313" key="2">
    <source>
        <dbReference type="Proteomes" id="UP000199488"/>
    </source>
</evidence>
<gene>
    <name evidence="1" type="ORF">SAMN05421781_0099</name>
</gene>
<dbReference type="STRING" id="1122204.SAMN05421781_0099"/>
<accession>A0A1H2Q1S5</accession>
<dbReference type="AlphaFoldDB" id="A0A1H2Q1S5"/>
<dbReference type="InterPro" id="IPR025074">
    <property type="entry name" value="DUF3942"/>
</dbReference>
<keyword evidence="2" id="KW-1185">Reference proteome</keyword>
<evidence type="ECO:0000313" key="1">
    <source>
        <dbReference type="EMBL" id="SDW01062.1"/>
    </source>
</evidence>
<proteinExistence type="predicted"/>
<sequence length="132" mass="15541">MSFEDEFVAKAKEYLEEDKDANIMNEVNWEIAKYFNNLNKEIGEVKNDSFSSYGSKHRSYMTIDNREVLFETRTDGDNCHIEVTQSTDDTTKELDVIYVQNGRMYSQEKQQEFNMDIVRDHLRDTFGDILGL</sequence>